<sequence>MNALLRAVKPSVFADGATWAKAISGVFSITLTPCVANTLLPMISFRNRYVHEPQNALATVVGAQEMVSWVKAAYLLAQDIALVP</sequence>
<proteinExistence type="predicted"/>
<dbReference type="Proteomes" id="UP000295497">
    <property type="component" value="Chromosome"/>
</dbReference>
<reference evidence="1 2" key="1">
    <citation type="submission" date="2015-09" db="EMBL/GenBank/DDBJ databases">
        <title>Sorangium comparison.</title>
        <authorList>
            <person name="Zaburannyi N."/>
            <person name="Bunk B."/>
            <person name="Overmann J."/>
            <person name="Mueller R."/>
        </authorList>
    </citation>
    <scope>NUCLEOTIDE SEQUENCE [LARGE SCALE GENOMIC DNA]</scope>
    <source>
        <strain evidence="1 2">So ce836</strain>
    </source>
</reference>
<dbReference type="AlphaFoldDB" id="A0A4P2QPR3"/>
<protein>
    <submittedName>
        <fullName evidence="1">Uncharacterized protein</fullName>
    </submittedName>
</protein>
<name>A0A4P2QPR3_SORCE</name>
<dbReference type="EMBL" id="CP012672">
    <property type="protein sequence ID" value="AUX31946.1"/>
    <property type="molecule type" value="Genomic_DNA"/>
</dbReference>
<accession>A0A4P2QPR3</accession>
<gene>
    <name evidence="1" type="ORF">SOCE836_040810</name>
</gene>
<evidence type="ECO:0000313" key="1">
    <source>
        <dbReference type="EMBL" id="AUX31946.1"/>
    </source>
</evidence>
<organism evidence="1 2">
    <name type="scientific">Sorangium cellulosum</name>
    <name type="common">Polyangium cellulosum</name>
    <dbReference type="NCBI Taxonomy" id="56"/>
    <lineage>
        <taxon>Bacteria</taxon>
        <taxon>Pseudomonadati</taxon>
        <taxon>Myxococcota</taxon>
        <taxon>Polyangia</taxon>
        <taxon>Polyangiales</taxon>
        <taxon>Polyangiaceae</taxon>
        <taxon>Sorangium</taxon>
    </lineage>
</organism>
<evidence type="ECO:0000313" key="2">
    <source>
        <dbReference type="Proteomes" id="UP000295497"/>
    </source>
</evidence>